<feature type="transmembrane region" description="Helical" evidence="5">
    <location>
        <begin position="305"/>
        <end position="323"/>
    </location>
</feature>
<evidence type="ECO:0000256" key="3">
    <source>
        <dbReference type="ARBA" id="ARBA00022989"/>
    </source>
</evidence>
<proteinExistence type="predicted"/>
<dbReference type="PANTHER" id="PTHR43077:SF5">
    <property type="entry name" value="PHAGE INFECTION PROTEIN"/>
    <property type="match status" value="1"/>
</dbReference>
<dbReference type="Proteomes" id="UP000658225">
    <property type="component" value="Unassembled WGS sequence"/>
</dbReference>
<evidence type="ECO:0000256" key="5">
    <source>
        <dbReference type="SAM" id="Phobius"/>
    </source>
</evidence>
<sequence length="400" mass="43896">MKGLKALFKVRETYIGIMAAILFQLIFFTIWMTAYDGVHERTGNLSVGLLNEDRVIGEQVAQQISKSLPFTVETFTSIEQAQGAMNDRNIDMIIQIPSNLTDSIQSGDDANIVYWINQANASLAKTMMESVAVQVTDQVNRSMYPIQQTEVAGRFMQQLEELPVQQEVAKGVGEAVLFALESLKDHPIEASVMKTNTAEGFAANLVPFMVIISSFVGAMVMVMQHQAAASSLDGTVSKWDLFFSRQLINIGVAFLLPLLTISLMGLFQISSQEPMLTVYFFQAMMFWAFLSLAQVFVLMFGNAGMVFNILALSLQLVTSGVLVPKALLSDWYGKVATFLPATYGADGYYTIIFGGSSTSIGENIQSLFIIVIVTLIISAGAVAIKRNRKGILEINAVMNH</sequence>
<evidence type="ECO:0000256" key="4">
    <source>
        <dbReference type="ARBA" id="ARBA00023136"/>
    </source>
</evidence>
<name>A0A927MLZ6_9BACL</name>
<dbReference type="GO" id="GO:0016020">
    <property type="term" value="C:membrane"/>
    <property type="evidence" value="ECO:0007669"/>
    <property type="project" value="UniProtKB-SubCell"/>
</dbReference>
<organism evidence="7 8">
    <name type="scientific">Sporosarcina limicola</name>
    <dbReference type="NCBI Taxonomy" id="34101"/>
    <lineage>
        <taxon>Bacteria</taxon>
        <taxon>Bacillati</taxon>
        <taxon>Bacillota</taxon>
        <taxon>Bacilli</taxon>
        <taxon>Bacillales</taxon>
        <taxon>Caryophanaceae</taxon>
        <taxon>Sporosarcina</taxon>
    </lineage>
</organism>
<dbReference type="InterPro" id="IPR051328">
    <property type="entry name" value="T7SS_ABC-Transporter"/>
</dbReference>
<keyword evidence="4 5" id="KW-0472">Membrane</keyword>
<feature type="transmembrane region" description="Helical" evidence="5">
    <location>
        <begin position="364"/>
        <end position="384"/>
    </location>
</feature>
<dbReference type="EMBL" id="JADBEL010000013">
    <property type="protein sequence ID" value="MBE1555357.1"/>
    <property type="molecule type" value="Genomic_DNA"/>
</dbReference>
<keyword evidence="8" id="KW-1185">Reference proteome</keyword>
<dbReference type="AlphaFoldDB" id="A0A927MLZ6"/>
<evidence type="ECO:0000259" key="6">
    <source>
        <dbReference type="Pfam" id="PF12698"/>
    </source>
</evidence>
<accession>A0A927MLZ6</accession>
<dbReference type="Gene3D" id="3.40.1710.10">
    <property type="entry name" value="abc type-2 transporter like domain"/>
    <property type="match status" value="1"/>
</dbReference>
<dbReference type="PANTHER" id="PTHR43077">
    <property type="entry name" value="TRANSPORT PERMEASE YVFS-RELATED"/>
    <property type="match status" value="1"/>
</dbReference>
<evidence type="ECO:0000256" key="1">
    <source>
        <dbReference type="ARBA" id="ARBA00004141"/>
    </source>
</evidence>
<comment type="caution">
    <text evidence="7">The sequence shown here is derived from an EMBL/GenBank/DDBJ whole genome shotgun (WGS) entry which is preliminary data.</text>
</comment>
<evidence type="ECO:0000313" key="7">
    <source>
        <dbReference type="EMBL" id="MBE1555357.1"/>
    </source>
</evidence>
<gene>
    <name evidence="7" type="ORF">H4683_002462</name>
</gene>
<dbReference type="Pfam" id="PF12698">
    <property type="entry name" value="ABC2_membrane_3"/>
    <property type="match status" value="1"/>
</dbReference>
<keyword evidence="2 5" id="KW-0812">Transmembrane</keyword>
<feature type="transmembrane region" description="Helical" evidence="5">
    <location>
        <begin position="201"/>
        <end position="227"/>
    </location>
</feature>
<dbReference type="RefSeq" id="WP_192599091.1">
    <property type="nucleotide sequence ID" value="NZ_JADBEL010000013.1"/>
</dbReference>
<dbReference type="GO" id="GO:0140359">
    <property type="term" value="F:ABC-type transporter activity"/>
    <property type="evidence" value="ECO:0007669"/>
    <property type="project" value="InterPro"/>
</dbReference>
<dbReference type="InterPro" id="IPR013525">
    <property type="entry name" value="ABC2_TM"/>
</dbReference>
<feature type="transmembrane region" description="Helical" evidence="5">
    <location>
        <begin position="247"/>
        <end position="267"/>
    </location>
</feature>
<evidence type="ECO:0000256" key="2">
    <source>
        <dbReference type="ARBA" id="ARBA00022692"/>
    </source>
</evidence>
<feature type="transmembrane region" description="Helical" evidence="5">
    <location>
        <begin position="14"/>
        <end position="35"/>
    </location>
</feature>
<protein>
    <submittedName>
        <fullName evidence="7">Phage infection (PIP) family protein YhgE</fullName>
    </submittedName>
</protein>
<feature type="domain" description="ABC-2 type transporter transmembrane" evidence="6">
    <location>
        <begin position="18"/>
        <end position="378"/>
    </location>
</feature>
<evidence type="ECO:0000313" key="8">
    <source>
        <dbReference type="Proteomes" id="UP000658225"/>
    </source>
</evidence>
<keyword evidence="3 5" id="KW-1133">Transmembrane helix</keyword>
<reference evidence="7" key="1">
    <citation type="submission" date="2020-10" db="EMBL/GenBank/DDBJ databases">
        <title>Genomic Encyclopedia of Type Strains, Phase IV (KMG-IV): sequencing the most valuable type-strain genomes for metagenomic binning, comparative biology and taxonomic classification.</title>
        <authorList>
            <person name="Goeker M."/>
        </authorList>
    </citation>
    <scope>NUCLEOTIDE SEQUENCE</scope>
    <source>
        <strain evidence="7">DSM 13886</strain>
    </source>
</reference>
<feature type="transmembrane region" description="Helical" evidence="5">
    <location>
        <begin position="279"/>
        <end position="299"/>
    </location>
</feature>
<comment type="subcellular location">
    <subcellularLocation>
        <location evidence="1">Membrane</location>
        <topology evidence="1">Multi-pass membrane protein</topology>
    </subcellularLocation>
</comment>